<gene>
    <name evidence="2" type="ORF">ACFP90_14400</name>
</gene>
<keyword evidence="3" id="KW-1185">Reference proteome</keyword>
<feature type="region of interest" description="Disordered" evidence="1">
    <location>
        <begin position="1"/>
        <end position="62"/>
    </location>
</feature>
<sequence length="62" mass="6206">MTDPKTSYDPANQTPAEGGSPQGHGESQGQAPNVDPAAKTGPAEGGRDDIEDSEAPEAAGRS</sequence>
<evidence type="ECO:0000313" key="3">
    <source>
        <dbReference type="Proteomes" id="UP001596317"/>
    </source>
</evidence>
<comment type="caution">
    <text evidence="2">The sequence shown here is derived from an EMBL/GenBank/DDBJ whole genome shotgun (WGS) entry which is preliminary data.</text>
</comment>
<name>A0ABW1ZPJ7_9DEIO</name>
<reference evidence="3" key="1">
    <citation type="journal article" date="2019" name="Int. J. Syst. Evol. Microbiol.">
        <title>The Global Catalogue of Microorganisms (GCM) 10K type strain sequencing project: providing services to taxonomists for standard genome sequencing and annotation.</title>
        <authorList>
            <consortium name="The Broad Institute Genomics Platform"/>
            <consortium name="The Broad Institute Genome Sequencing Center for Infectious Disease"/>
            <person name="Wu L."/>
            <person name="Ma J."/>
        </authorList>
    </citation>
    <scope>NUCLEOTIDE SEQUENCE [LARGE SCALE GENOMIC DNA]</scope>
    <source>
        <strain evidence="3">CCUG 63830</strain>
    </source>
</reference>
<accession>A0ABW1ZPJ7</accession>
<organism evidence="2 3">
    <name type="scientific">Deinococcus multiflagellatus</name>
    <dbReference type="NCBI Taxonomy" id="1656887"/>
    <lineage>
        <taxon>Bacteria</taxon>
        <taxon>Thermotogati</taxon>
        <taxon>Deinococcota</taxon>
        <taxon>Deinococci</taxon>
        <taxon>Deinococcales</taxon>
        <taxon>Deinococcaceae</taxon>
        <taxon>Deinococcus</taxon>
    </lineage>
</organism>
<dbReference type="RefSeq" id="WP_221090107.1">
    <property type="nucleotide sequence ID" value="NZ_JAIQXV010000015.1"/>
</dbReference>
<evidence type="ECO:0000313" key="2">
    <source>
        <dbReference type="EMBL" id="MFC6661402.1"/>
    </source>
</evidence>
<proteinExistence type="predicted"/>
<dbReference type="EMBL" id="JBHSWB010000001">
    <property type="protein sequence ID" value="MFC6661402.1"/>
    <property type="molecule type" value="Genomic_DNA"/>
</dbReference>
<evidence type="ECO:0000256" key="1">
    <source>
        <dbReference type="SAM" id="MobiDB-lite"/>
    </source>
</evidence>
<protein>
    <submittedName>
        <fullName evidence="2">Uncharacterized protein</fullName>
    </submittedName>
</protein>
<dbReference type="Proteomes" id="UP001596317">
    <property type="component" value="Unassembled WGS sequence"/>
</dbReference>